<accession>A0ABN1B8B4</accession>
<dbReference type="EMBL" id="BAAABY010000048">
    <property type="protein sequence ID" value="GAA0491749.1"/>
    <property type="molecule type" value="Genomic_DNA"/>
</dbReference>
<feature type="transmembrane region" description="Helical" evidence="2">
    <location>
        <begin position="61"/>
        <end position="86"/>
    </location>
</feature>
<gene>
    <name evidence="3" type="ORF">GCM10010361_66310</name>
</gene>
<evidence type="ECO:0000256" key="1">
    <source>
        <dbReference type="SAM" id="MobiDB-lite"/>
    </source>
</evidence>
<keyword evidence="2" id="KW-0472">Membrane</keyword>
<sequence>MRVRSPQSSKERRAGTTLRTPDPGPENTRWSKCVTRVDSGSRGYPADMTSYESLAAPNRDLLVGIGPFVAGLVVVLLLIGAVGYGLRRKRRQSSPSAPTTPNPLGYETGMRTGDEVTSDGHRRMPYEFDQTRGTRPSDGDPPKWQEGHSGSFGNG</sequence>
<dbReference type="Pfam" id="PF20087">
    <property type="entry name" value="DUF6479"/>
    <property type="match status" value="1"/>
</dbReference>
<comment type="caution">
    <text evidence="3">The sequence shown here is derived from an EMBL/GenBank/DDBJ whole genome shotgun (WGS) entry which is preliminary data.</text>
</comment>
<keyword evidence="2" id="KW-1133">Transmembrane helix</keyword>
<organism evidence="3 4">
    <name type="scientific">Streptomyces olivaceiscleroticus</name>
    <dbReference type="NCBI Taxonomy" id="68245"/>
    <lineage>
        <taxon>Bacteria</taxon>
        <taxon>Bacillati</taxon>
        <taxon>Actinomycetota</taxon>
        <taxon>Actinomycetes</taxon>
        <taxon>Kitasatosporales</taxon>
        <taxon>Streptomycetaceae</taxon>
        <taxon>Streptomyces</taxon>
    </lineage>
</organism>
<keyword evidence="2" id="KW-0812">Transmembrane</keyword>
<feature type="compositionally biased region" description="Basic and acidic residues" evidence="1">
    <location>
        <begin position="112"/>
        <end position="146"/>
    </location>
</feature>
<name>A0ABN1B8B4_9ACTN</name>
<evidence type="ECO:0000313" key="4">
    <source>
        <dbReference type="Proteomes" id="UP001500909"/>
    </source>
</evidence>
<feature type="region of interest" description="Disordered" evidence="1">
    <location>
        <begin position="87"/>
        <end position="155"/>
    </location>
</feature>
<feature type="region of interest" description="Disordered" evidence="1">
    <location>
        <begin position="1"/>
        <end position="31"/>
    </location>
</feature>
<protein>
    <submittedName>
        <fullName evidence="3">Uncharacterized protein</fullName>
    </submittedName>
</protein>
<evidence type="ECO:0000256" key="2">
    <source>
        <dbReference type="SAM" id="Phobius"/>
    </source>
</evidence>
<dbReference type="InterPro" id="IPR045513">
    <property type="entry name" value="DUF6479"/>
</dbReference>
<evidence type="ECO:0000313" key="3">
    <source>
        <dbReference type="EMBL" id="GAA0491749.1"/>
    </source>
</evidence>
<keyword evidence="4" id="KW-1185">Reference proteome</keyword>
<proteinExistence type="predicted"/>
<reference evidence="3 4" key="1">
    <citation type="journal article" date="2019" name="Int. J. Syst. Evol. Microbiol.">
        <title>The Global Catalogue of Microorganisms (GCM) 10K type strain sequencing project: providing services to taxonomists for standard genome sequencing and annotation.</title>
        <authorList>
            <consortium name="The Broad Institute Genomics Platform"/>
            <consortium name="The Broad Institute Genome Sequencing Center for Infectious Disease"/>
            <person name="Wu L."/>
            <person name="Ma J."/>
        </authorList>
    </citation>
    <scope>NUCLEOTIDE SEQUENCE [LARGE SCALE GENOMIC DNA]</scope>
    <source>
        <strain evidence="3 4">JCM 4805</strain>
    </source>
</reference>
<dbReference type="Proteomes" id="UP001500909">
    <property type="component" value="Unassembled WGS sequence"/>
</dbReference>